<reference evidence="9 10" key="1">
    <citation type="submission" date="2023-09" db="EMBL/GenBank/DDBJ databases">
        <title>Genomes of two closely related lineages of the louse Polyplax serrata with different host specificities.</title>
        <authorList>
            <person name="Martinu J."/>
            <person name="Tarabai H."/>
            <person name="Stefka J."/>
            <person name="Hypsa V."/>
        </authorList>
    </citation>
    <scope>NUCLEOTIDE SEQUENCE [LARGE SCALE GENOMIC DNA]</scope>
    <source>
        <strain evidence="9">98ZLc_SE</strain>
    </source>
</reference>
<dbReference type="Gene3D" id="1.20.5.170">
    <property type="match status" value="1"/>
</dbReference>
<evidence type="ECO:0000259" key="8">
    <source>
        <dbReference type="PROSITE" id="PS50217"/>
    </source>
</evidence>
<dbReference type="SMART" id="SM00338">
    <property type="entry name" value="BRLZ"/>
    <property type="match status" value="1"/>
</dbReference>
<keyword evidence="4" id="KW-0804">Transcription</keyword>
<evidence type="ECO:0000256" key="5">
    <source>
        <dbReference type="ARBA" id="ARBA00023242"/>
    </source>
</evidence>
<evidence type="ECO:0000256" key="7">
    <source>
        <dbReference type="SAM" id="Coils"/>
    </source>
</evidence>
<evidence type="ECO:0000313" key="10">
    <source>
        <dbReference type="Proteomes" id="UP001359485"/>
    </source>
</evidence>
<dbReference type="Proteomes" id="UP001359485">
    <property type="component" value="Unassembled WGS sequence"/>
</dbReference>
<dbReference type="EMBL" id="JAWJWF010000002">
    <property type="protein sequence ID" value="KAK6638051.1"/>
    <property type="molecule type" value="Genomic_DNA"/>
</dbReference>
<evidence type="ECO:0000256" key="6">
    <source>
        <dbReference type="ARBA" id="ARBA00040165"/>
    </source>
</evidence>
<sequence>MFLIEDNVVLLSEIKQENMDYEKIVHDLDLQNENIYESAPVRKRMRLHQLSWEEKLQRKKLRNRIAAQTSRDRKKAKMDYLEESIKQLKEQNDILIMQVEELKQRNETLLDTNEQLQKELTVRSYTCPCFTRHSDAEGRVDLSEKSKEAVRQAPVKIAHSFNRPAVSTELPQQKGQWAIVAGGETFLDDLERLAASLLEEVEQYGSGEKSLANPKEVPVSDRKECITDSQVVGTTSKFMESSESGRSLNMQKPSFNFTDLAVEDQICLITSEHSYAHVPTHLQEVICPTESSEEVFTTIPEITVSESEDSVNQEMSESSNYLFEKDYITVPQLTSFSSSKSEASSDLGYESHGSPCGSDLSSSFGEFFGDSLPELFPELI</sequence>
<protein>
    <recommendedName>
        <fullName evidence="6">X-box-binding protein 1</fullName>
    </recommendedName>
</protein>
<dbReference type="InterPro" id="IPR046347">
    <property type="entry name" value="bZIP_sf"/>
</dbReference>
<keyword evidence="5" id="KW-0539">Nucleus</keyword>
<dbReference type="InterPro" id="IPR052470">
    <property type="entry name" value="ER_Stress-Reg_TF"/>
</dbReference>
<evidence type="ECO:0000313" key="9">
    <source>
        <dbReference type="EMBL" id="KAK6638051.1"/>
    </source>
</evidence>
<evidence type="ECO:0000256" key="4">
    <source>
        <dbReference type="ARBA" id="ARBA00023163"/>
    </source>
</evidence>
<dbReference type="PANTHER" id="PTHR46542:SF1">
    <property type="entry name" value="X-BOX BINDING PROTEIN 1"/>
    <property type="match status" value="1"/>
</dbReference>
<keyword evidence="7" id="KW-0175">Coiled coil</keyword>
<dbReference type="PROSITE" id="PS00036">
    <property type="entry name" value="BZIP_BASIC"/>
    <property type="match status" value="1"/>
</dbReference>
<dbReference type="InterPro" id="IPR004827">
    <property type="entry name" value="bZIP"/>
</dbReference>
<evidence type="ECO:0000256" key="3">
    <source>
        <dbReference type="ARBA" id="ARBA00023125"/>
    </source>
</evidence>
<evidence type="ECO:0000256" key="1">
    <source>
        <dbReference type="ARBA" id="ARBA00022843"/>
    </source>
</evidence>
<dbReference type="CDD" id="cd14691">
    <property type="entry name" value="bZIP_XBP1"/>
    <property type="match status" value="1"/>
</dbReference>
<keyword evidence="10" id="KW-1185">Reference proteome</keyword>
<evidence type="ECO:0000256" key="2">
    <source>
        <dbReference type="ARBA" id="ARBA00023015"/>
    </source>
</evidence>
<dbReference type="PROSITE" id="PS50217">
    <property type="entry name" value="BZIP"/>
    <property type="match status" value="1"/>
</dbReference>
<dbReference type="PANTHER" id="PTHR46542">
    <property type="entry name" value="X-BOX BINDING PROTEIN 1"/>
    <property type="match status" value="1"/>
</dbReference>
<organism evidence="9 10">
    <name type="scientific">Polyplax serrata</name>
    <name type="common">Common mouse louse</name>
    <dbReference type="NCBI Taxonomy" id="468196"/>
    <lineage>
        <taxon>Eukaryota</taxon>
        <taxon>Metazoa</taxon>
        <taxon>Ecdysozoa</taxon>
        <taxon>Arthropoda</taxon>
        <taxon>Hexapoda</taxon>
        <taxon>Insecta</taxon>
        <taxon>Pterygota</taxon>
        <taxon>Neoptera</taxon>
        <taxon>Paraneoptera</taxon>
        <taxon>Psocodea</taxon>
        <taxon>Troctomorpha</taxon>
        <taxon>Phthiraptera</taxon>
        <taxon>Anoplura</taxon>
        <taxon>Polyplacidae</taxon>
        <taxon>Polyplax</taxon>
    </lineage>
</organism>
<feature type="coiled-coil region" evidence="7">
    <location>
        <begin position="71"/>
        <end position="119"/>
    </location>
</feature>
<proteinExistence type="predicted"/>
<keyword evidence="1" id="KW-0832">Ubl conjugation</keyword>
<feature type="domain" description="BZIP" evidence="8">
    <location>
        <begin position="53"/>
        <end position="116"/>
    </location>
</feature>
<gene>
    <name evidence="9" type="ORF">RUM44_008476</name>
</gene>
<keyword evidence="2" id="KW-0805">Transcription regulation</keyword>
<accession>A0ABR1BCD7</accession>
<comment type="caution">
    <text evidence="9">The sequence shown here is derived from an EMBL/GenBank/DDBJ whole genome shotgun (WGS) entry which is preliminary data.</text>
</comment>
<name>A0ABR1BCD7_POLSC</name>
<keyword evidence="3" id="KW-0238">DNA-binding</keyword>
<dbReference type="Pfam" id="PF07716">
    <property type="entry name" value="bZIP_2"/>
    <property type="match status" value="1"/>
</dbReference>
<dbReference type="SUPFAM" id="SSF57959">
    <property type="entry name" value="Leucine zipper domain"/>
    <property type="match status" value="1"/>
</dbReference>